<comment type="caution">
    <text evidence="1">The sequence shown here is derived from an EMBL/GenBank/DDBJ whole genome shotgun (WGS) entry which is preliminary data.</text>
</comment>
<proteinExistence type="predicted"/>
<sequence>MKQNYKQLYKIVTQFEGMPKIEVFDILHKIEVLLYYAPGPLTRTTIKNLLDAEVVTDQEIDPFHFTILPNGNFCEFIDSNSWLHIYKEQKRGLWRLPVFDTYYFKTRYAPLELVQLTRNNLITHLENKWEETSVRAFLDKHHPTDRDKHTGKFLVLRVK</sequence>
<protein>
    <submittedName>
        <fullName evidence="1">Uncharacterized protein</fullName>
    </submittedName>
</protein>
<dbReference type="Proteomes" id="UP000292262">
    <property type="component" value="Unassembled WGS sequence"/>
</dbReference>
<keyword evidence="2" id="KW-1185">Reference proteome</keyword>
<gene>
    <name evidence="1" type="ORF">EV197_0670</name>
</gene>
<evidence type="ECO:0000313" key="2">
    <source>
        <dbReference type="Proteomes" id="UP000292262"/>
    </source>
</evidence>
<name>A0A4Q7PI26_9FLAO</name>
<organism evidence="1 2">
    <name type="scientific">Aquimarina brevivitae</name>
    <dbReference type="NCBI Taxonomy" id="323412"/>
    <lineage>
        <taxon>Bacteria</taxon>
        <taxon>Pseudomonadati</taxon>
        <taxon>Bacteroidota</taxon>
        <taxon>Flavobacteriia</taxon>
        <taxon>Flavobacteriales</taxon>
        <taxon>Flavobacteriaceae</taxon>
        <taxon>Aquimarina</taxon>
    </lineage>
</organism>
<dbReference type="AlphaFoldDB" id="A0A4Q7PI26"/>
<dbReference type="OrthoDB" id="1161085at2"/>
<accession>A0A4Q7PI26</accession>
<evidence type="ECO:0000313" key="1">
    <source>
        <dbReference type="EMBL" id="RZS99460.1"/>
    </source>
</evidence>
<dbReference type="RefSeq" id="WP_130285297.1">
    <property type="nucleotide sequence ID" value="NZ_SGXE01000001.1"/>
</dbReference>
<reference evidence="1 2" key="1">
    <citation type="submission" date="2019-02" db="EMBL/GenBank/DDBJ databases">
        <title>Genomic Encyclopedia of Type Strains, Phase IV (KMG-IV): sequencing the most valuable type-strain genomes for metagenomic binning, comparative biology and taxonomic classification.</title>
        <authorList>
            <person name="Goeker M."/>
        </authorList>
    </citation>
    <scope>NUCLEOTIDE SEQUENCE [LARGE SCALE GENOMIC DNA]</scope>
    <source>
        <strain evidence="1 2">DSM 17196</strain>
    </source>
</reference>
<dbReference type="EMBL" id="SGXE01000001">
    <property type="protein sequence ID" value="RZS99460.1"/>
    <property type="molecule type" value="Genomic_DNA"/>
</dbReference>